<protein>
    <submittedName>
        <fullName evidence="1">Uncharacterized protein</fullName>
    </submittedName>
</protein>
<accession>A0AAN5WDA5</accession>
<dbReference type="SUPFAM" id="SSF54786">
    <property type="entry name" value="YcfA/nrd intein domain"/>
    <property type="match status" value="1"/>
</dbReference>
<dbReference type="Proteomes" id="UP000051449">
    <property type="component" value="Unassembled WGS sequence"/>
</dbReference>
<comment type="caution">
    <text evidence="1">The sequence shown here is derived from an EMBL/GenBank/DDBJ whole genome shotgun (WGS) entry which is preliminary data.</text>
</comment>
<gene>
    <name evidence="1" type="ORF">APD33_13375</name>
</gene>
<organism evidence="1 2">
    <name type="scientific">Acinetobacter baumannii</name>
    <dbReference type="NCBI Taxonomy" id="470"/>
    <lineage>
        <taxon>Bacteria</taxon>
        <taxon>Pseudomonadati</taxon>
        <taxon>Pseudomonadota</taxon>
        <taxon>Gammaproteobacteria</taxon>
        <taxon>Moraxellales</taxon>
        <taxon>Moraxellaceae</taxon>
        <taxon>Acinetobacter</taxon>
        <taxon>Acinetobacter calcoaceticus/baumannii complex</taxon>
    </lineage>
</organism>
<sequence length="82" mass="9268">MFISETNKEFKDMNISNNRTIDRAAKALIKEGWTYRQSKGGHVVLKDPKTGFSLPAPVSPSCHRAEKNWLSAVKKIRQGVRP</sequence>
<proteinExistence type="predicted"/>
<dbReference type="AlphaFoldDB" id="A0AAN5WDA5"/>
<evidence type="ECO:0000313" key="2">
    <source>
        <dbReference type="Proteomes" id="UP000051449"/>
    </source>
</evidence>
<dbReference type="EMBL" id="LLGC01000179">
    <property type="protein sequence ID" value="KQE03600.1"/>
    <property type="molecule type" value="Genomic_DNA"/>
</dbReference>
<name>A0AAN5WDA5_ACIBA</name>
<evidence type="ECO:0000313" key="1">
    <source>
        <dbReference type="EMBL" id="KQE03600.1"/>
    </source>
</evidence>
<dbReference type="RefSeq" id="WP_000470758.1">
    <property type="nucleotide sequence ID" value="NZ_MH401131.1"/>
</dbReference>
<reference evidence="1 2" key="1">
    <citation type="submission" date="2015-10" db="EMBL/GenBank/DDBJ databases">
        <title>The utility of whole genome sequencing in characterizing Acinetobacter epidemiology and analyzing hospital outbreaks.</title>
        <authorList>
            <person name="Ozer E.A."/>
            <person name="Fitzpatrick M.A."/>
            <person name="Hauser A.R."/>
        </authorList>
    </citation>
    <scope>NUCLEOTIDE SEQUENCE [LARGE SCALE GENOMIC DNA]</scope>
    <source>
        <strain evidence="1 2">ABBL072</strain>
    </source>
</reference>